<accession>A0A3N4KFN1</accession>
<gene>
    <name evidence="2" type="ORF">P167DRAFT_363158</name>
</gene>
<protein>
    <submittedName>
        <fullName evidence="2">Uncharacterized protein</fullName>
    </submittedName>
</protein>
<feature type="transmembrane region" description="Helical" evidence="1">
    <location>
        <begin position="93"/>
        <end position="114"/>
    </location>
</feature>
<dbReference type="EMBL" id="ML119167">
    <property type="protein sequence ID" value="RPB08159.1"/>
    <property type="molecule type" value="Genomic_DNA"/>
</dbReference>
<dbReference type="InParanoid" id="A0A3N4KFN1"/>
<keyword evidence="1" id="KW-0812">Transmembrane</keyword>
<evidence type="ECO:0000313" key="3">
    <source>
        <dbReference type="Proteomes" id="UP000277580"/>
    </source>
</evidence>
<keyword evidence="1" id="KW-0472">Membrane</keyword>
<dbReference type="Proteomes" id="UP000277580">
    <property type="component" value="Unassembled WGS sequence"/>
</dbReference>
<keyword evidence="3" id="KW-1185">Reference proteome</keyword>
<name>A0A3N4KFN1_9PEZI</name>
<sequence>MWLCVSSRFLGKLDSRKVAVRSCNPGTWGTYSTLRYGANGRISGNKRLVALCCERNTESGTQSRSDSHAYHRYLTVCIVFAATQINRAEARPAILYAVPLVFFSLTFLSSNLSMMGATHNSGRSNWYGQIRLRTLLPQGVEPCLSPDCE</sequence>
<evidence type="ECO:0000313" key="2">
    <source>
        <dbReference type="EMBL" id="RPB08159.1"/>
    </source>
</evidence>
<keyword evidence="1" id="KW-1133">Transmembrane helix</keyword>
<proteinExistence type="predicted"/>
<dbReference type="AlphaFoldDB" id="A0A3N4KFN1"/>
<organism evidence="2 3">
    <name type="scientific">Morchella conica CCBAS932</name>
    <dbReference type="NCBI Taxonomy" id="1392247"/>
    <lineage>
        <taxon>Eukaryota</taxon>
        <taxon>Fungi</taxon>
        <taxon>Dikarya</taxon>
        <taxon>Ascomycota</taxon>
        <taxon>Pezizomycotina</taxon>
        <taxon>Pezizomycetes</taxon>
        <taxon>Pezizales</taxon>
        <taxon>Morchellaceae</taxon>
        <taxon>Morchella</taxon>
    </lineage>
</organism>
<evidence type="ECO:0000256" key="1">
    <source>
        <dbReference type="SAM" id="Phobius"/>
    </source>
</evidence>
<reference evidence="2 3" key="1">
    <citation type="journal article" date="2018" name="Nat. Ecol. Evol.">
        <title>Pezizomycetes genomes reveal the molecular basis of ectomycorrhizal truffle lifestyle.</title>
        <authorList>
            <person name="Murat C."/>
            <person name="Payen T."/>
            <person name="Noel B."/>
            <person name="Kuo A."/>
            <person name="Morin E."/>
            <person name="Chen J."/>
            <person name="Kohler A."/>
            <person name="Krizsan K."/>
            <person name="Balestrini R."/>
            <person name="Da Silva C."/>
            <person name="Montanini B."/>
            <person name="Hainaut M."/>
            <person name="Levati E."/>
            <person name="Barry K.W."/>
            <person name="Belfiori B."/>
            <person name="Cichocki N."/>
            <person name="Clum A."/>
            <person name="Dockter R.B."/>
            <person name="Fauchery L."/>
            <person name="Guy J."/>
            <person name="Iotti M."/>
            <person name="Le Tacon F."/>
            <person name="Lindquist E.A."/>
            <person name="Lipzen A."/>
            <person name="Malagnac F."/>
            <person name="Mello A."/>
            <person name="Molinier V."/>
            <person name="Miyauchi S."/>
            <person name="Poulain J."/>
            <person name="Riccioni C."/>
            <person name="Rubini A."/>
            <person name="Sitrit Y."/>
            <person name="Splivallo R."/>
            <person name="Traeger S."/>
            <person name="Wang M."/>
            <person name="Zifcakova L."/>
            <person name="Wipf D."/>
            <person name="Zambonelli A."/>
            <person name="Paolocci F."/>
            <person name="Nowrousian M."/>
            <person name="Ottonello S."/>
            <person name="Baldrian P."/>
            <person name="Spatafora J.W."/>
            <person name="Henrissat B."/>
            <person name="Nagy L.G."/>
            <person name="Aury J.M."/>
            <person name="Wincker P."/>
            <person name="Grigoriev I.V."/>
            <person name="Bonfante P."/>
            <person name="Martin F.M."/>
        </authorList>
    </citation>
    <scope>NUCLEOTIDE SEQUENCE [LARGE SCALE GENOMIC DNA]</scope>
    <source>
        <strain evidence="2 3">CCBAS932</strain>
    </source>
</reference>